<feature type="region of interest" description="Disordered" evidence="2">
    <location>
        <begin position="156"/>
        <end position="181"/>
    </location>
</feature>
<evidence type="ECO:0000313" key="4">
    <source>
        <dbReference type="EnsemblMetazoa" id="XP_030828488"/>
    </source>
</evidence>
<dbReference type="AlphaFoldDB" id="A0A7M7SSN0"/>
<dbReference type="Proteomes" id="UP000007110">
    <property type="component" value="Unassembled WGS sequence"/>
</dbReference>
<reference evidence="5" key="1">
    <citation type="submission" date="2015-02" db="EMBL/GenBank/DDBJ databases">
        <title>Genome sequencing for Strongylocentrotus purpuratus.</title>
        <authorList>
            <person name="Murali S."/>
            <person name="Liu Y."/>
            <person name="Vee V."/>
            <person name="English A."/>
            <person name="Wang M."/>
            <person name="Skinner E."/>
            <person name="Han Y."/>
            <person name="Muzny D.M."/>
            <person name="Worley K.C."/>
            <person name="Gibbs R.A."/>
        </authorList>
    </citation>
    <scope>NUCLEOTIDE SEQUENCE</scope>
</reference>
<evidence type="ECO:0000256" key="2">
    <source>
        <dbReference type="SAM" id="MobiDB-lite"/>
    </source>
</evidence>
<dbReference type="InterPro" id="IPR013762">
    <property type="entry name" value="Integrase-like_cat_sf"/>
</dbReference>
<evidence type="ECO:0000259" key="3">
    <source>
        <dbReference type="Pfam" id="PF00589"/>
    </source>
</evidence>
<dbReference type="SUPFAM" id="SSF56349">
    <property type="entry name" value="DNA breaking-rejoining enzymes"/>
    <property type="match status" value="1"/>
</dbReference>
<sequence length="181" mass="20504">MTFFCNQGWENIRSMKPSHFTVTTDENGRRYMSKRDCLTKNNREDEDDSSNCGLMYEMPMNDKCPVKSYLMYVSKLNSKCTFLWQKPKSKAPQQDGAPGYDSSPVGVNTIANKVKEISKKAGCKQTYTNHHLRAICISSLDGAGFETRDIMRMSGHRSASSLKHYSTTSEKRKRGMSGQLS</sequence>
<organism evidence="4 5">
    <name type="scientific">Strongylocentrotus purpuratus</name>
    <name type="common">Purple sea urchin</name>
    <dbReference type="NCBI Taxonomy" id="7668"/>
    <lineage>
        <taxon>Eukaryota</taxon>
        <taxon>Metazoa</taxon>
        <taxon>Echinodermata</taxon>
        <taxon>Eleutherozoa</taxon>
        <taxon>Echinozoa</taxon>
        <taxon>Echinoidea</taxon>
        <taxon>Euechinoidea</taxon>
        <taxon>Echinacea</taxon>
        <taxon>Camarodonta</taxon>
        <taxon>Echinidea</taxon>
        <taxon>Strongylocentrotidae</taxon>
        <taxon>Strongylocentrotus</taxon>
    </lineage>
</organism>
<dbReference type="Gene3D" id="1.10.443.10">
    <property type="entry name" value="Intergrase catalytic core"/>
    <property type="match status" value="1"/>
</dbReference>
<evidence type="ECO:0000313" key="5">
    <source>
        <dbReference type="Proteomes" id="UP000007110"/>
    </source>
</evidence>
<evidence type="ECO:0000256" key="1">
    <source>
        <dbReference type="ARBA" id="ARBA00023172"/>
    </source>
</evidence>
<dbReference type="PANTHER" id="PTHR21446:SF12">
    <property type="entry name" value="POTASSIUM CHANNEL TETRAMERIZATION DOMAIN CONTAINING 1"/>
    <property type="match status" value="1"/>
</dbReference>
<reference evidence="4" key="2">
    <citation type="submission" date="2021-01" db="UniProtKB">
        <authorList>
            <consortium name="EnsemblMetazoa"/>
        </authorList>
    </citation>
    <scope>IDENTIFICATION</scope>
</reference>
<feature type="compositionally biased region" description="Polar residues" evidence="2">
    <location>
        <begin position="157"/>
        <end position="168"/>
    </location>
</feature>
<keyword evidence="5" id="KW-1185">Reference proteome</keyword>
<dbReference type="EnsemblMetazoa" id="XM_030972628">
    <property type="protein sequence ID" value="XP_030828488"/>
    <property type="gene ID" value="LOC115919264"/>
</dbReference>
<dbReference type="InterPro" id="IPR011010">
    <property type="entry name" value="DNA_brk_join_enz"/>
</dbReference>
<dbReference type="GO" id="GO:0006310">
    <property type="term" value="P:DNA recombination"/>
    <property type="evidence" value="ECO:0007669"/>
    <property type="project" value="UniProtKB-KW"/>
</dbReference>
<dbReference type="OrthoDB" id="10067014at2759"/>
<name>A0A7M7SSN0_STRPU</name>
<dbReference type="Pfam" id="PF00589">
    <property type="entry name" value="Phage_integrase"/>
    <property type="match status" value="1"/>
</dbReference>
<dbReference type="RefSeq" id="XP_030828488.1">
    <property type="nucleotide sequence ID" value="XM_030972628.1"/>
</dbReference>
<dbReference type="GeneID" id="115919264"/>
<dbReference type="OMA" id="NIRAMKA"/>
<dbReference type="InParanoid" id="A0A7M7SSN0"/>
<protein>
    <recommendedName>
        <fullName evidence="3">Tyr recombinase domain-containing protein</fullName>
    </recommendedName>
</protein>
<dbReference type="KEGG" id="spu:115919264"/>
<dbReference type="GO" id="GO:0003677">
    <property type="term" value="F:DNA binding"/>
    <property type="evidence" value="ECO:0007669"/>
    <property type="project" value="InterPro"/>
</dbReference>
<accession>A0A7M7SSN0</accession>
<dbReference type="PANTHER" id="PTHR21446">
    <property type="entry name" value="DUF3504 DOMAIN-CONTAINING PROTEIN"/>
    <property type="match status" value="1"/>
</dbReference>
<keyword evidence="1" id="KW-0233">DNA recombination</keyword>
<dbReference type="InterPro" id="IPR002104">
    <property type="entry name" value="Integrase_catalytic"/>
</dbReference>
<dbReference type="GO" id="GO:0015074">
    <property type="term" value="P:DNA integration"/>
    <property type="evidence" value="ECO:0007669"/>
    <property type="project" value="InterPro"/>
</dbReference>
<dbReference type="InterPro" id="IPR052787">
    <property type="entry name" value="MAVS"/>
</dbReference>
<proteinExistence type="predicted"/>
<feature type="domain" description="Tyr recombinase" evidence="3">
    <location>
        <begin position="101"/>
        <end position="170"/>
    </location>
</feature>